<protein>
    <submittedName>
        <fullName evidence="2">Uncharacterized protein</fullName>
    </submittedName>
</protein>
<gene>
    <name evidence="2" type="ORF">H6P81_011908</name>
</gene>
<dbReference type="Proteomes" id="UP000825729">
    <property type="component" value="Unassembled WGS sequence"/>
</dbReference>
<reference evidence="2 3" key="1">
    <citation type="submission" date="2021-07" db="EMBL/GenBank/DDBJ databases">
        <title>The Aristolochia fimbriata genome: insights into angiosperm evolution, floral development and chemical biosynthesis.</title>
        <authorList>
            <person name="Jiao Y."/>
        </authorList>
    </citation>
    <scope>NUCLEOTIDE SEQUENCE [LARGE SCALE GENOMIC DNA]</scope>
    <source>
        <strain evidence="2">IBCAS-2021</strain>
        <tissue evidence="2">Leaf</tissue>
    </source>
</reference>
<accession>A0AAV7ECG4</accession>
<sequence>MMSGRESLLRSWAEEESDEALTEASLSSVEKARQVACFSVHMAGNDPNETLPCDIISSALSVDEFSEPPTRRTHR</sequence>
<comment type="caution">
    <text evidence="2">The sequence shown here is derived from an EMBL/GenBank/DDBJ whole genome shotgun (WGS) entry which is preliminary data.</text>
</comment>
<feature type="region of interest" description="Disordered" evidence="1">
    <location>
        <begin position="1"/>
        <end position="25"/>
    </location>
</feature>
<keyword evidence="3" id="KW-1185">Reference proteome</keyword>
<proteinExistence type="predicted"/>
<evidence type="ECO:0000313" key="2">
    <source>
        <dbReference type="EMBL" id="KAG9445780.1"/>
    </source>
</evidence>
<organism evidence="2 3">
    <name type="scientific">Aristolochia fimbriata</name>
    <name type="common">White veined hardy Dutchman's pipe vine</name>
    <dbReference type="NCBI Taxonomy" id="158543"/>
    <lineage>
        <taxon>Eukaryota</taxon>
        <taxon>Viridiplantae</taxon>
        <taxon>Streptophyta</taxon>
        <taxon>Embryophyta</taxon>
        <taxon>Tracheophyta</taxon>
        <taxon>Spermatophyta</taxon>
        <taxon>Magnoliopsida</taxon>
        <taxon>Magnoliidae</taxon>
        <taxon>Piperales</taxon>
        <taxon>Aristolochiaceae</taxon>
        <taxon>Aristolochia</taxon>
    </lineage>
</organism>
<dbReference type="EMBL" id="JAINDJ010000005">
    <property type="protein sequence ID" value="KAG9445780.1"/>
    <property type="molecule type" value="Genomic_DNA"/>
</dbReference>
<dbReference type="AlphaFoldDB" id="A0AAV7ECG4"/>
<evidence type="ECO:0000313" key="3">
    <source>
        <dbReference type="Proteomes" id="UP000825729"/>
    </source>
</evidence>
<evidence type="ECO:0000256" key="1">
    <source>
        <dbReference type="SAM" id="MobiDB-lite"/>
    </source>
</evidence>
<name>A0AAV7ECG4_ARIFI</name>